<protein>
    <submittedName>
        <fullName evidence="9">L-alanine exporter</fullName>
    </submittedName>
</protein>
<keyword evidence="1" id="KW-0813">Transport</keyword>
<dbReference type="Pfam" id="PF06610">
    <property type="entry name" value="AlaE"/>
    <property type="match status" value="1"/>
</dbReference>
<evidence type="ECO:0000256" key="8">
    <source>
        <dbReference type="SAM" id="Phobius"/>
    </source>
</evidence>
<evidence type="ECO:0000256" key="7">
    <source>
        <dbReference type="ARBA" id="ARBA00023136"/>
    </source>
</evidence>
<accession>A0A1H0CJE7</accession>
<evidence type="ECO:0000256" key="6">
    <source>
        <dbReference type="ARBA" id="ARBA00022989"/>
    </source>
</evidence>
<name>A0A1H0CJE7_9HYPH</name>
<dbReference type="GO" id="GO:0034639">
    <property type="term" value="F:L-amino acid efflux transmembrane transporter activity"/>
    <property type="evidence" value="ECO:0007669"/>
    <property type="project" value="InterPro"/>
</dbReference>
<feature type="transmembrane region" description="Helical" evidence="8">
    <location>
        <begin position="82"/>
        <end position="102"/>
    </location>
</feature>
<evidence type="ECO:0000256" key="5">
    <source>
        <dbReference type="ARBA" id="ARBA00022970"/>
    </source>
</evidence>
<dbReference type="Proteomes" id="UP000198793">
    <property type="component" value="Unassembled WGS sequence"/>
</dbReference>
<dbReference type="OrthoDB" id="9006207at2"/>
<keyword evidence="6 8" id="KW-1133">Transmembrane helix</keyword>
<dbReference type="AlphaFoldDB" id="A0A1H0CJE7"/>
<dbReference type="EMBL" id="FNIT01000001">
    <property type="protein sequence ID" value="SDN58007.1"/>
    <property type="molecule type" value="Genomic_DNA"/>
</dbReference>
<keyword evidence="5" id="KW-0029">Amino-acid transport</keyword>
<evidence type="ECO:0000256" key="2">
    <source>
        <dbReference type="ARBA" id="ARBA00022475"/>
    </source>
</evidence>
<evidence type="ECO:0000256" key="3">
    <source>
        <dbReference type="ARBA" id="ARBA00022519"/>
    </source>
</evidence>
<reference evidence="9 10" key="1">
    <citation type="submission" date="2016-10" db="EMBL/GenBank/DDBJ databases">
        <authorList>
            <person name="de Groot N.N."/>
        </authorList>
    </citation>
    <scope>NUCLEOTIDE SEQUENCE [LARGE SCALE GENOMIC DNA]</scope>
    <source>
        <strain evidence="10">L7-484,KACC 16230,DSM 25025</strain>
    </source>
</reference>
<proteinExistence type="predicted"/>
<gene>
    <name evidence="9" type="ORF">SAMN05192530_101335</name>
</gene>
<evidence type="ECO:0000256" key="1">
    <source>
        <dbReference type="ARBA" id="ARBA00022448"/>
    </source>
</evidence>
<keyword evidence="4 8" id="KW-0812">Transmembrane</keyword>
<dbReference type="STRING" id="1166073.SAMN05192530_101335"/>
<organism evidence="9 10">
    <name type="scientific">Aureimonas jatrophae</name>
    <dbReference type="NCBI Taxonomy" id="1166073"/>
    <lineage>
        <taxon>Bacteria</taxon>
        <taxon>Pseudomonadati</taxon>
        <taxon>Pseudomonadota</taxon>
        <taxon>Alphaproteobacteria</taxon>
        <taxon>Hyphomicrobiales</taxon>
        <taxon>Aurantimonadaceae</taxon>
        <taxon>Aureimonas</taxon>
    </lineage>
</organism>
<keyword evidence="2" id="KW-1003">Cell membrane</keyword>
<keyword evidence="7 8" id="KW-0472">Membrane</keyword>
<feature type="transmembrane region" description="Helical" evidence="8">
    <location>
        <begin position="108"/>
        <end position="128"/>
    </location>
</feature>
<evidence type="ECO:0000313" key="9">
    <source>
        <dbReference type="EMBL" id="SDN58007.1"/>
    </source>
</evidence>
<evidence type="ECO:0000256" key="4">
    <source>
        <dbReference type="ARBA" id="ARBA00022692"/>
    </source>
</evidence>
<sequence>MPVSVGTRSFLADTLALILFFTLTSGLNERFVVGMEWSEVLVSRSIGAALMVPTARPYGLWREWFLARVRPEGRVGTVLADCAALLLFQVPIYLAIVLVSGADLVSALRGSASFAVLMLVLGRPYGLWLEWVRRRFGLEGPGRRPMSLGG</sequence>
<keyword evidence="10" id="KW-1185">Reference proteome</keyword>
<keyword evidence="3" id="KW-0997">Cell inner membrane</keyword>
<dbReference type="InterPro" id="IPR010574">
    <property type="entry name" value="Ala_export_AlaE"/>
</dbReference>
<evidence type="ECO:0000313" key="10">
    <source>
        <dbReference type="Proteomes" id="UP000198793"/>
    </source>
</evidence>
<dbReference type="GO" id="GO:0016020">
    <property type="term" value="C:membrane"/>
    <property type="evidence" value="ECO:0007669"/>
    <property type="project" value="InterPro"/>
</dbReference>